<evidence type="ECO:0000256" key="1">
    <source>
        <dbReference type="SAM" id="Phobius"/>
    </source>
</evidence>
<evidence type="ECO:0000313" key="2">
    <source>
        <dbReference type="EMBL" id="KAD7116889.1"/>
    </source>
</evidence>
<comment type="caution">
    <text evidence="2">The sequence shown here is derived from an EMBL/GenBank/DDBJ whole genome shotgun (WGS) entry which is preliminary data.</text>
</comment>
<gene>
    <name evidence="2" type="ORF">E3N88_04157</name>
</gene>
<dbReference type="EMBL" id="SZYD01000002">
    <property type="protein sequence ID" value="KAD7116889.1"/>
    <property type="molecule type" value="Genomic_DNA"/>
</dbReference>
<dbReference type="AlphaFoldDB" id="A0A5N6PTM0"/>
<feature type="transmembrane region" description="Helical" evidence="1">
    <location>
        <begin position="93"/>
        <end position="114"/>
    </location>
</feature>
<sequence>MLALEWWFRKTEKIQRMTIAIPMLMPADANKFSGVILCSCVILRPSTMRANFVGRVNMMLMLMLMVTVTRGGAPSKEDKVVGVSSWSNRDAMGSNVGYCNVVVPMVMGCVGIICPKHNVY</sequence>
<proteinExistence type="predicted"/>
<feature type="transmembrane region" description="Helical" evidence="1">
    <location>
        <begin position="52"/>
        <end position="73"/>
    </location>
</feature>
<dbReference type="Proteomes" id="UP000326396">
    <property type="component" value="Linkage Group LG10"/>
</dbReference>
<accession>A0A5N6PTM0</accession>
<keyword evidence="1" id="KW-0472">Membrane</keyword>
<evidence type="ECO:0000313" key="3">
    <source>
        <dbReference type="Proteomes" id="UP000326396"/>
    </source>
</evidence>
<keyword evidence="1" id="KW-0812">Transmembrane</keyword>
<keyword evidence="1" id="KW-1133">Transmembrane helix</keyword>
<name>A0A5N6PTM0_9ASTR</name>
<protein>
    <submittedName>
        <fullName evidence="2">Uncharacterized protein</fullName>
    </submittedName>
</protein>
<organism evidence="2 3">
    <name type="scientific">Mikania micrantha</name>
    <name type="common">bitter vine</name>
    <dbReference type="NCBI Taxonomy" id="192012"/>
    <lineage>
        <taxon>Eukaryota</taxon>
        <taxon>Viridiplantae</taxon>
        <taxon>Streptophyta</taxon>
        <taxon>Embryophyta</taxon>
        <taxon>Tracheophyta</taxon>
        <taxon>Spermatophyta</taxon>
        <taxon>Magnoliopsida</taxon>
        <taxon>eudicotyledons</taxon>
        <taxon>Gunneridae</taxon>
        <taxon>Pentapetalae</taxon>
        <taxon>asterids</taxon>
        <taxon>campanulids</taxon>
        <taxon>Asterales</taxon>
        <taxon>Asteraceae</taxon>
        <taxon>Asteroideae</taxon>
        <taxon>Heliantheae alliance</taxon>
        <taxon>Eupatorieae</taxon>
        <taxon>Mikania</taxon>
    </lineage>
</organism>
<reference evidence="2 3" key="1">
    <citation type="submission" date="2019-05" db="EMBL/GenBank/DDBJ databases">
        <title>Mikania micrantha, genome provides insights into the molecular mechanism of rapid growth.</title>
        <authorList>
            <person name="Liu B."/>
        </authorList>
    </citation>
    <scope>NUCLEOTIDE SEQUENCE [LARGE SCALE GENOMIC DNA]</scope>
    <source>
        <strain evidence="2">NLD-2019</strain>
        <tissue evidence="2">Leaf</tissue>
    </source>
</reference>
<keyword evidence="3" id="KW-1185">Reference proteome</keyword>